<reference evidence="1" key="1">
    <citation type="journal article" date="2023" name="Mol. Phylogenet. Evol.">
        <title>Genome-scale phylogeny and comparative genomics of the fungal order Sordariales.</title>
        <authorList>
            <person name="Hensen N."/>
            <person name="Bonometti L."/>
            <person name="Westerberg I."/>
            <person name="Brannstrom I.O."/>
            <person name="Guillou S."/>
            <person name="Cros-Aarteil S."/>
            <person name="Calhoun S."/>
            <person name="Haridas S."/>
            <person name="Kuo A."/>
            <person name="Mondo S."/>
            <person name="Pangilinan J."/>
            <person name="Riley R."/>
            <person name="LaButti K."/>
            <person name="Andreopoulos B."/>
            <person name="Lipzen A."/>
            <person name="Chen C."/>
            <person name="Yan M."/>
            <person name="Daum C."/>
            <person name="Ng V."/>
            <person name="Clum A."/>
            <person name="Steindorff A."/>
            <person name="Ohm R.A."/>
            <person name="Martin F."/>
            <person name="Silar P."/>
            <person name="Natvig D.O."/>
            <person name="Lalanne C."/>
            <person name="Gautier V."/>
            <person name="Ament-Velasquez S.L."/>
            <person name="Kruys A."/>
            <person name="Hutchinson M.I."/>
            <person name="Powell A.J."/>
            <person name="Barry K."/>
            <person name="Miller A.N."/>
            <person name="Grigoriev I.V."/>
            <person name="Debuchy R."/>
            <person name="Gladieux P."/>
            <person name="Hiltunen Thoren M."/>
            <person name="Johannesson H."/>
        </authorList>
    </citation>
    <scope>NUCLEOTIDE SEQUENCE</scope>
    <source>
        <strain evidence="1">CBS 314.62</strain>
    </source>
</reference>
<dbReference type="EMBL" id="JAULSO010000002">
    <property type="protein sequence ID" value="KAK3688306.1"/>
    <property type="molecule type" value="Genomic_DNA"/>
</dbReference>
<organism evidence="1 2">
    <name type="scientific">Podospora appendiculata</name>
    <dbReference type="NCBI Taxonomy" id="314037"/>
    <lineage>
        <taxon>Eukaryota</taxon>
        <taxon>Fungi</taxon>
        <taxon>Dikarya</taxon>
        <taxon>Ascomycota</taxon>
        <taxon>Pezizomycotina</taxon>
        <taxon>Sordariomycetes</taxon>
        <taxon>Sordariomycetidae</taxon>
        <taxon>Sordariales</taxon>
        <taxon>Podosporaceae</taxon>
        <taxon>Podospora</taxon>
    </lineage>
</organism>
<sequence length="110" mass="12356">MHVLYPVLADNTGYRRHLASLVRLHLVELVLCTLCMHCALCSPRLIQRAKRVGKMAGGRWKVEGGRLFQVTSTLRVRHGECESLMEVGRELSRFHTVRACGWATSVLAPS</sequence>
<dbReference type="Proteomes" id="UP001270362">
    <property type="component" value="Unassembled WGS sequence"/>
</dbReference>
<keyword evidence="2" id="KW-1185">Reference proteome</keyword>
<dbReference type="AlphaFoldDB" id="A0AAE1CCA8"/>
<reference evidence="1" key="2">
    <citation type="submission" date="2023-06" db="EMBL/GenBank/DDBJ databases">
        <authorList>
            <consortium name="Lawrence Berkeley National Laboratory"/>
            <person name="Haridas S."/>
            <person name="Hensen N."/>
            <person name="Bonometti L."/>
            <person name="Westerberg I."/>
            <person name="Brannstrom I.O."/>
            <person name="Guillou S."/>
            <person name="Cros-Aarteil S."/>
            <person name="Calhoun S."/>
            <person name="Kuo A."/>
            <person name="Mondo S."/>
            <person name="Pangilinan J."/>
            <person name="Riley R."/>
            <person name="Labutti K."/>
            <person name="Andreopoulos B."/>
            <person name="Lipzen A."/>
            <person name="Chen C."/>
            <person name="Yanf M."/>
            <person name="Daum C."/>
            <person name="Ng V."/>
            <person name="Clum A."/>
            <person name="Steindorff A."/>
            <person name="Ohm R."/>
            <person name="Martin F."/>
            <person name="Silar P."/>
            <person name="Natvig D."/>
            <person name="Lalanne C."/>
            <person name="Gautier V."/>
            <person name="Ament-Velasquez S.L."/>
            <person name="Kruys A."/>
            <person name="Hutchinson M.I."/>
            <person name="Powell A.J."/>
            <person name="Barry K."/>
            <person name="Miller A.N."/>
            <person name="Grigoriev I.V."/>
            <person name="Debuchy R."/>
            <person name="Gladieux P."/>
            <person name="Thoren M.H."/>
            <person name="Johannesson H."/>
        </authorList>
    </citation>
    <scope>NUCLEOTIDE SEQUENCE</scope>
    <source>
        <strain evidence="1">CBS 314.62</strain>
    </source>
</reference>
<evidence type="ECO:0000313" key="2">
    <source>
        <dbReference type="Proteomes" id="UP001270362"/>
    </source>
</evidence>
<comment type="caution">
    <text evidence="1">The sequence shown here is derived from an EMBL/GenBank/DDBJ whole genome shotgun (WGS) entry which is preliminary data.</text>
</comment>
<accession>A0AAE1CCA8</accession>
<protein>
    <submittedName>
        <fullName evidence="1">Uncharacterized protein</fullName>
    </submittedName>
</protein>
<name>A0AAE1CCA8_9PEZI</name>
<evidence type="ECO:0000313" key="1">
    <source>
        <dbReference type="EMBL" id="KAK3688306.1"/>
    </source>
</evidence>
<gene>
    <name evidence="1" type="ORF">B0T22DRAFT_459143</name>
</gene>
<proteinExistence type="predicted"/>